<dbReference type="Pfam" id="PF04290">
    <property type="entry name" value="DctQ"/>
    <property type="match status" value="1"/>
</dbReference>
<evidence type="ECO:0000259" key="10">
    <source>
        <dbReference type="Pfam" id="PF04290"/>
    </source>
</evidence>
<reference evidence="11 12" key="1">
    <citation type="submission" date="2019-03" db="EMBL/GenBank/DDBJ databases">
        <title>Genomic Encyclopedia of Type Strains, Phase III (KMG-III): the genomes of soil and plant-associated and newly described type strains.</title>
        <authorList>
            <person name="Whitman W."/>
        </authorList>
    </citation>
    <scope>NUCLEOTIDE SEQUENCE [LARGE SCALE GENOMIC DNA]</scope>
    <source>
        <strain evidence="11 12">CECT 7378</strain>
    </source>
</reference>
<evidence type="ECO:0000256" key="9">
    <source>
        <dbReference type="RuleBase" id="RU369079"/>
    </source>
</evidence>
<accession>A0A4R6MCN5</accession>
<dbReference type="OrthoDB" id="9795655at2"/>
<keyword evidence="12" id="KW-1185">Reference proteome</keyword>
<evidence type="ECO:0000256" key="2">
    <source>
        <dbReference type="ARBA" id="ARBA00022448"/>
    </source>
</evidence>
<dbReference type="GO" id="GO:0022857">
    <property type="term" value="F:transmembrane transporter activity"/>
    <property type="evidence" value="ECO:0007669"/>
    <property type="project" value="UniProtKB-UniRule"/>
</dbReference>
<evidence type="ECO:0000256" key="1">
    <source>
        <dbReference type="ARBA" id="ARBA00004429"/>
    </source>
</evidence>
<dbReference type="AlphaFoldDB" id="A0A4R6MCN5"/>
<keyword evidence="2 9" id="KW-0813">Transport</keyword>
<keyword evidence="7 9" id="KW-0472">Membrane</keyword>
<dbReference type="Proteomes" id="UP000294656">
    <property type="component" value="Unassembled WGS sequence"/>
</dbReference>
<sequence>MSFPRYLSQKIDYVSALTGKSASLVLPVLVITILVNVSLRYVFNIGLIELEELQWHLNAIVVVLCLGYTFQHDEHVRVDVLSHRFSPKTRAWLEIFGLLLLFFPFTALVTWHTWHIAAYSWELREGSPMPSGLPARYLIKGVMALGNSILVLQGFSILLQKLSIVAGNSNEQHAKSGDTI</sequence>
<evidence type="ECO:0000256" key="3">
    <source>
        <dbReference type="ARBA" id="ARBA00022475"/>
    </source>
</evidence>
<evidence type="ECO:0000256" key="7">
    <source>
        <dbReference type="ARBA" id="ARBA00023136"/>
    </source>
</evidence>
<dbReference type="RefSeq" id="WP_133502282.1">
    <property type="nucleotide sequence ID" value="NZ_SNXC01000009.1"/>
</dbReference>
<comment type="subunit">
    <text evidence="9">The complex comprises the extracytoplasmic solute receptor protein and the two transmembrane proteins.</text>
</comment>
<comment type="function">
    <text evidence="9">Part of the tripartite ATP-independent periplasmic (TRAP) transport system.</text>
</comment>
<evidence type="ECO:0000256" key="6">
    <source>
        <dbReference type="ARBA" id="ARBA00022989"/>
    </source>
</evidence>
<keyword evidence="6 9" id="KW-1133">Transmembrane helix</keyword>
<evidence type="ECO:0000256" key="8">
    <source>
        <dbReference type="ARBA" id="ARBA00038436"/>
    </source>
</evidence>
<comment type="caution">
    <text evidence="11">The sequence shown here is derived from an EMBL/GenBank/DDBJ whole genome shotgun (WGS) entry which is preliminary data.</text>
</comment>
<dbReference type="InterPro" id="IPR007387">
    <property type="entry name" value="TRAP_DctQ"/>
</dbReference>
<keyword evidence="4 9" id="KW-0997">Cell inner membrane</keyword>
<organism evidence="11 12">
    <name type="scientific">Marinomonas balearica</name>
    <dbReference type="NCBI Taxonomy" id="491947"/>
    <lineage>
        <taxon>Bacteria</taxon>
        <taxon>Pseudomonadati</taxon>
        <taxon>Pseudomonadota</taxon>
        <taxon>Gammaproteobacteria</taxon>
        <taxon>Oceanospirillales</taxon>
        <taxon>Oceanospirillaceae</taxon>
        <taxon>Marinomonas</taxon>
    </lineage>
</organism>
<name>A0A4R6MCN5_9GAMM</name>
<evidence type="ECO:0000256" key="5">
    <source>
        <dbReference type="ARBA" id="ARBA00022692"/>
    </source>
</evidence>
<feature type="transmembrane region" description="Helical" evidence="9">
    <location>
        <begin position="21"/>
        <end position="41"/>
    </location>
</feature>
<feature type="transmembrane region" description="Helical" evidence="9">
    <location>
        <begin position="91"/>
        <end position="117"/>
    </location>
</feature>
<feature type="transmembrane region" description="Helical" evidence="9">
    <location>
        <begin position="137"/>
        <end position="159"/>
    </location>
</feature>
<feature type="domain" description="Tripartite ATP-independent periplasmic transporters DctQ component" evidence="10">
    <location>
        <begin position="29"/>
        <end position="160"/>
    </location>
</feature>
<comment type="similarity">
    <text evidence="8 9">Belongs to the TRAP transporter small permease family.</text>
</comment>
<dbReference type="EMBL" id="SNXC01000009">
    <property type="protein sequence ID" value="TDO99421.1"/>
    <property type="molecule type" value="Genomic_DNA"/>
</dbReference>
<dbReference type="PANTHER" id="PTHR35011:SF4">
    <property type="entry name" value="SLL1102 PROTEIN"/>
    <property type="match status" value="1"/>
</dbReference>
<protein>
    <recommendedName>
        <fullName evidence="9">TRAP transporter small permease protein</fullName>
    </recommendedName>
</protein>
<evidence type="ECO:0000313" key="11">
    <source>
        <dbReference type="EMBL" id="TDO99421.1"/>
    </source>
</evidence>
<evidence type="ECO:0000256" key="4">
    <source>
        <dbReference type="ARBA" id="ARBA00022519"/>
    </source>
</evidence>
<proteinExistence type="inferred from homology"/>
<keyword evidence="5 9" id="KW-0812">Transmembrane</keyword>
<dbReference type="InterPro" id="IPR055348">
    <property type="entry name" value="DctQ"/>
</dbReference>
<evidence type="ECO:0000313" key="12">
    <source>
        <dbReference type="Proteomes" id="UP000294656"/>
    </source>
</evidence>
<feature type="transmembrane region" description="Helical" evidence="9">
    <location>
        <begin position="53"/>
        <end position="70"/>
    </location>
</feature>
<gene>
    <name evidence="11" type="ORF">DFP79_0403</name>
</gene>
<dbReference type="GO" id="GO:0005886">
    <property type="term" value="C:plasma membrane"/>
    <property type="evidence" value="ECO:0007669"/>
    <property type="project" value="UniProtKB-SubCell"/>
</dbReference>
<comment type="subcellular location">
    <subcellularLocation>
        <location evidence="1 9">Cell inner membrane</location>
        <topology evidence="1 9">Multi-pass membrane protein</topology>
    </subcellularLocation>
</comment>
<dbReference type="PANTHER" id="PTHR35011">
    <property type="entry name" value="2,3-DIKETO-L-GULONATE TRAP TRANSPORTER SMALL PERMEASE PROTEIN YIAM"/>
    <property type="match status" value="1"/>
</dbReference>
<keyword evidence="3" id="KW-1003">Cell membrane</keyword>